<proteinExistence type="predicted"/>
<gene>
    <name evidence="2" type="ORF">V5799_000729</name>
</gene>
<name>A0AAQ4D279_AMBAM</name>
<accession>A0AAQ4D279</accession>
<comment type="caution">
    <text evidence="2">The sequence shown here is derived from an EMBL/GenBank/DDBJ whole genome shotgun (WGS) entry which is preliminary data.</text>
</comment>
<feature type="region of interest" description="Disordered" evidence="1">
    <location>
        <begin position="131"/>
        <end position="152"/>
    </location>
</feature>
<evidence type="ECO:0008006" key="4">
    <source>
        <dbReference type="Google" id="ProtNLM"/>
    </source>
</evidence>
<organism evidence="2 3">
    <name type="scientific">Amblyomma americanum</name>
    <name type="common">Lone star tick</name>
    <dbReference type="NCBI Taxonomy" id="6943"/>
    <lineage>
        <taxon>Eukaryota</taxon>
        <taxon>Metazoa</taxon>
        <taxon>Ecdysozoa</taxon>
        <taxon>Arthropoda</taxon>
        <taxon>Chelicerata</taxon>
        <taxon>Arachnida</taxon>
        <taxon>Acari</taxon>
        <taxon>Parasitiformes</taxon>
        <taxon>Ixodida</taxon>
        <taxon>Ixodoidea</taxon>
        <taxon>Ixodidae</taxon>
        <taxon>Amblyomminae</taxon>
        <taxon>Amblyomma</taxon>
    </lineage>
</organism>
<evidence type="ECO:0000313" key="3">
    <source>
        <dbReference type="Proteomes" id="UP001321473"/>
    </source>
</evidence>
<evidence type="ECO:0000313" key="2">
    <source>
        <dbReference type="EMBL" id="KAK8756569.1"/>
    </source>
</evidence>
<protein>
    <recommendedName>
        <fullName evidence="4">DDE-1 domain-containing protein</fullName>
    </recommendedName>
</protein>
<sequence>MDQGLIHHTRKIYRHHLLKRMLLCYDNGKEYSIDLLGAICLMVYAWKQVEPALIRRCFEHAGFSSESTVDADADYPCAMLDEEGAEYCDRINALCAEEGESNTVGFAEYLNFESEEQTGYSDLESEITAVTNKRDDSDNSDDDTDEPPRAPALGEVIGSLNVIRSFVECHGGSTEMFHLVGQLESMTFGAANYRTRQTSISDYFQ</sequence>
<evidence type="ECO:0000256" key="1">
    <source>
        <dbReference type="SAM" id="MobiDB-lite"/>
    </source>
</evidence>
<keyword evidence="3" id="KW-1185">Reference proteome</keyword>
<dbReference type="EMBL" id="JARKHS020036147">
    <property type="protein sequence ID" value="KAK8756569.1"/>
    <property type="molecule type" value="Genomic_DNA"/>
</dbReference>
<dbReference type="AlphaFoldDB" id="A0AAQ4D279"/>
<reference evidence="2 3" key="1">
    <citation type="journal article" date="2023" name="Arcadia Sci">
        <title>De novo assembly of a long-read Amblyomma americanum tick genome.</title>
        <authorList>
            <person name="Chou S."/>
            <person name="Poskanzer K.E."/>
            <person name="Rollins M."/>
            <person name="Thuy-Boun P.S."/>
        </authorList>
    </citation>
    <scope>NUCLEOTIDE SEQUENCE [LARGE SCALE GENOMIC DNA]</scope>
    <source>
        <strain evidence="2">F_SG_1</strain>
        <tissue evidence="2">Salivary glands</tissue>
    </source>
</reference>
<dbReference type="Proteomes" id="UP001321473">
    <property type="component" value="Unassembled WGS sequence"/>
</dbReference>